<evidence type="ECO:0000256" key="2">
    <source>
        <dbReference type="ARBA" id="ARBA00022801"/>
    </source>
</evidence>
<dbReference type="InterPro" id="IPR023170">
    <property type="entry name" value="HhH_base_excis_C"/>
</dbReference>
<dbReference type="EMBL" id="JBHSJJ010000005">
    <property type="protein sequence ID" value="MFC4872118.1"/>
    <property type="molecule type" value="Genomic_DNA"/>
</dbReference>
<dbReference type="Gene3D" id="1.10.340.30">
    <property type="entry name" value="Hypothetical protein, domain 2"/>
    <property type="match status" value="1"/>
</dbReference>
<evidence type="ECO:0000313" key="9">
    <source>
        <dbReference type="Proteomes" id="UP001595818"/>
    </source>
</evidence>
<dbReference type="SMART" id="SM00478">
    <property type="entry name" value="ENDO3c"/>
    <property type="match status" value="1"/>
</dbReference>
<reference evidence="9" key="1">
    <citation type="journal article" date="2019" name="Int. J. Syst. Evol. Microbiol.">
        <title>The Global Catalogue of Microorganisms (GCM) 10K type strain sequencing project: providing services to taxonomists for standard genome sequencing and annotation.</title>
        <authorList>
            <consortium name="The Broad Institute Genomics Platform"/>
            <consortium name="The Broad Institute Genome Sequencing Center for Infectious Disease"/>
            <person name="Wu L."/>
            <person name="Ma J."/>
        </authorList>
    </citation>
    <scope>NUCLEOTIDE SEQUENCE [LARGE SCALE GENOMIC DNA]</scope>
    <source>
        <strain evidence="9">CGMCC 4.7466</strain>
    </source>
</reference>
<dbReference type="Proteomes" id="UP001595818">
    <property type="component" value="Unassembled WGS sequence"/>
</dbReference>
<evidence type="ECO:0000313" key="8">
    <source>
        <dbReference type="EMBL" id="MFC4872118.1"/>
    </source>
</evidence>
<keyword evidence="6" id="KW-0326">Glycosidase</keyword>
<name>A0ABV9T092_9BACT</name>
<keyword evidence="4" id="KW-0456">Lyase</keyword>
<keyword evidence="9" id="KW-1185">Reference proteome</keyword>
<dbReference type="Gene3D" id="1.10.1670.10">
    <property type="entry name" value="Helix-hairpin-Helix base-excision DNA repair enzymes (C-terminal)"/>
    <property type="match status" value="1"/>
</dbReference>
<keyword evidence="2" id="KW-0378">Hydrolase</keyword>
<feature type="domain" description="HhH-GPD" evidence="7">
    <location>
        <begin position="102"/>
        <end position="261"/>
    </location>
</feature>
<keyword evidence="1" id="KW-0227">DNA damage</keyword>
<dbReference type="SUPFAM" id="SSF48150">
    <property type="entry name" value="DNA-glycosylase"/>
    <property type="match status" value="1"/>
</dbReference>
<comment type="caution">
    <text evidence="8">The sequence shown here is derived from an EMBL/GenBank/DDBJ whole genome shotgun (WGS) entry which is preliminary data.</text>
</comment>
<accession>A0ABV9T092</accession>
<dbReference type="InterPro" id="IPR012092">
    <property type="entry name" value="DNA_glyclase/AP_lyase_Ogg"/>
</dbReference>
<dbReference type="InterPro" id="IPR003265">
    <property type="entry name" value="HhH-GPD_domain"/>
</dbReference>
<dbReference type="RefSeq" id="WP_377064233.1">
    <property type="nucleotide sequence ID" value="NZ_JBHSJJ010000005.1"/>
</dbReference>
<protein>
    <recommendedName>
        <fullName evidence="7">HhH-GPD domain-containing protein</fullName>
    </recommendedName>
</protein>
<dbReference type="Pfam" id="PF22175">
    <property type="entry name" value="Ogg-HhH"/>
    <property type="match status" value="1"/>
</dbReference>
<keyword evidence="3" id="KW-0234">DNA repair</keyword>
<sequence length="278" mass="32399">MSQKIINMQLNLKLQSNRSQLPIIDETVMWPYLAKELECIPTPQIELFSGIKWGYYSQLFTPAYWKAQYLMHNQDNNFSINYRLGENILEEVVACLLGGFGLKSEIGLAAFDRLKKRGQIKKGASFDTICQSLKEPFSNKQKKVHYRFPNQKAKFISEFLNRDDLNSIPYYCDLTFREWLISVNGIGPKTASWITRNFLNSENVAIIDVHIHRACKLMGLISNHLDIQKDYFILEKIFLDFCKKLEVQPSKMDALMWLQMKESNKVALKAINNNRKKQ</sequence>
<evidence type="ECO:0000256" key="3">
    <source>
        <dbReference type="ARBA" id="ARBA00023204"/>
    </source>
</evidence>
<evidence type="ECO:0000259" key="7">
    <source>
        <dbReference type="SMART" id="SM00478"/>
    </source>
</evidence>
<proteinExistence type="predicted"/>
<evidence type="ECO:0000256" key="1">
    <source>
        <dbReference type="ARBA" id="ARBA00022763"/>
    </source>
</evidence>
<organism evidence="8 9">
    <name type="scientific">Negadavirga shengliensis</name>
    <dbReference type="NCBI Taxonomy" id="1389218"/>
    <lineage>
        <taxon>Bacteria</taxon>
        <taxon>Pseudomonadati</taxon>
        <taxon>Bacteroidota</taxon>
        <taxon>Cytophagia</taxon>
        <taxon>Cytophagales</taxon>
        <taxon>Cyclobacteriaceae</taxon>
        <taxon>Negadavirga</taxon>
    </lineage>
</organism>
<gene>
    <name evidence="8" type="ORF">ACFPFU_10495</name>
</gene>
<evidence type="ECO:0000256" key="6">
    <source>
        <dbReference type="ARBA" id="ARBA00023295"/>
    </source>
</evidence>
<evidence type="ECO:0000256" key="5">
    <source>
        <dbReference type="ARBA" id="ARBA00023268"/>
    </source>
</evidence>
<dbReference type="InterPro" id="IPR011257">
    <property type="entry name" value="DNA_glycosylase"/>
</dbReference>
<evidence type="ECO:0000256" key="4">
    <source>
        <dbReference type="ARBA" id="ARBA00023239"/>
    </source>
</evidence>
<keyword evidence="5" id="KW-0511">Multifunctional enzyme</keyword>